<dbReference type="Proteomes" id="UP000268652">
    <property type="component" value="Unassembled WGS sequence"/>
</dbReference>
<dbReference type="GO" id="GO:0016746">
    <property type="term" value="F:acyltransferase activity"/>
    <property type="evidence" value="ECO:0007669"/>
    <property type="project" value="InterPro"/>
</dbReference>
<dbReference type="EMBL" id="RBDY01000006">
    <property type="protein sequence ID" value="RKN24386.1"/>
    <property type="molecule type" value="Genomic_DNA"/>
</dbReference>
<name>A0A3A9WKQ2_9ACTN</name>
<dbReference type="Pfam" id="PF23359">
    <property type="entry name" value="Lsr2_DNA-bd"/>
    <property type="match status" value="1"/>
</dbReference>
<dbReference type="OrthoDB" id="4113332at2"/>
<gene>
    <name evidence="6" type="ORF">D7318_10865</name>
    <name evidence="5" type="ORF">D7319_09685</name>
</gene>
<evidence type="ECO:0000259" key="4">
    <source>
        <dbReference type="Pfam" id="PF23359"/>
    </source>
</evidence>
<dbReference type="InterPro" id="IPR055370">
    <property type="entry name" value="Lsr2_DNA-bd"/>
</dbReference>
<sequence>MAQKVQVLLLDDLSGGEADETVTFALDGKTYEIDLNSENADKLRDALEPYVKAGRRAGGARAARGRARATAAGGGGGGGQDTAKIRAWAKENGYEVNDRGRVPANIREAYEKAGV</sequence>
<accession>A0A3A9WKQ2</accession>
<evidence type="ECO:0000256" key="1">
    <source>
        <dbReference type="ARBA" id="ARBA00023125"/>
    </source>
</evidence>
<dbReference type="Proteomes" id="UP000275024">
    <property type="component" value="Unassembled WGS sequence"/>
</dbReference>
<dbReference type="InterPro" id="IPR024412">
    <property type="entry name" value="Lsr2_dim_dom"/>
</dbReference>
<evidence type="ECO:0000313" key="7">
    <source>
        <dbReference type="Proteomes" id="UP000268652"/>
    </source>
</evidence>
<evidence type="ECO:0000259" key="3">
    <source>
        <dbReference type="Pfam" id="PF11774"/>
    </source>
</evidence>
<feature type="domain" description="Lsr2 dimerization" evidence="3">
    <location>
        <begin position="1"/>
        <end position="58"/>
    </location>
</feature>
<dbReference type="AlphaFoldDB" id="A0A3A9WKQ2"/>
<feature type="region of interest" description="Disordered" evidence="2">
    <location>
        <begin position="58"/>
        <end position="84"/>
    </location>
</feature>
<evidence type="ECO:0000313" key="8">
    <source>
        <dbReference type="Proteomes" id="UP000275024"/>
    </source>
</evidence>
<comment type="caution">
    <text evidence="5">The sequence shown here is derived from an EMBL/GenBank/DDBJ whole genome shotgun (WGS) entry which is preliminary data.</text>
</comment>
<evidence type="ECO:0000256" key="2">
    <source>
        <dbReference type="SAM" id="MobiDB-lite"/>
    </source>
</evidence>
<keyword evidence="7" id="KW-1185">Reference proteome</keyword>
<organism evidence="5 8">
    <name type="scientific">Streptomyces radicis</name>
    <dbReference type="NCBI Taxonomy" id="1750517"/>
    <lineage>
        <taxon>Bacteria</taxon>
        <taxon>Bacillati</taxon>
        <taxon>Actinomycetota</taxon>
        <taxon>Actinomycetes</taxon>
        <taxon>Kitasatosporales</taxon>
        <taxon>Streptomycetaceae</taxon>
        <taxon>Streptomyces</taxon>
    </lineage>
</organism>
<protein>
    <submittedName>
        <fullName evidence="5">Lsr2 family protein</fullName>
    </submittedName>
</protein>
<proteinExistence type="predicted"/>
<dbReference type="RefSeq" id="WP_120696726.1">
    <property type="nucleotide sequence ID" value="NZ_RBDX01000006.1"/>
</dbReference>
<reference evidence="7 8" key="1">
    <citation type="submission" date="2018-09" db="EMBL/GenBank/DDBJ databases">
        <title>Streptomyces sp. nov. DS1-2, an endophytic actinomycete isolated from roots of Dendrobium scabrilingue.</title>
        <authorList>
            <person name="Kuncharoen N."/>
            <person name="Kudo T."/>
            <person name="Ohkuma M."/>
            <person name="Yuki M."/>
            <person name="Tanasupawat S."/>
        </authorList>
    </citation>
    <scope>NUCLEOTIDE SEQUENCE [LARGE SCALE GENOMIC DNA]</scope>
    <source>
        <strain evidence="5 8">AZ1-7</strain>
        <strain evidence="6 7">DS1-2</strain>
    </source>
</reference>
<evidence type="ECO:0000313" key="5">
    <source>
        <dbReference type="EMBL" id="RKN10044.1"/>
    </source>
</evidence>
<feature type="domain" description="Lsr2 DNA-binding" evidence="4">
    <location>
        <begin position="79"/>
        <end position="113"/>
    </location>
</feature>
<evidence type="ECO:0000313" key="6">
    <source>
        <dbReference type="EMBL" id="RKN24386.1"/>
    </source>
</evidence>
<dbReference type="InterPro" id="IPR036625">
    <property type="entry name" value="E3-bd_dom_sf"/>
</dbReference>
<dbReference type="Pfam" id="PF11774">
    <property type="entry name" value="Lsr2"/>
    <property type="match status" value="1"/>
</dbReference>
<dbReference type="Gene3D" id="4.10.320.10">
    <property type="entry name" value="E3-binding domain"/>
    <property type="match status" value="1"/>
</dbReference>
<dbReference type="EMBL" id="RBDX01000006">
    <property type="protein sequence ID" value="RKN10044.1"/>
    <property type="molecule type" value="Genomic_DNA"/>
</dbReference>
<dbReference type="InterPro" id="IPR042261">
    <property type="entry name" value="Lsr2-like_dimerization"/>
</dbReference>
<keyword evidence="1" id="KW-0238">DNA-binding</keyword>
<dbReference type="Gene3D" id="3.30.60.230">
    <property type="entry name" value="Lsr2, dimerization domain"/>
    <property type="match status" value="1"/>
</dbReference>
<dbReference type="GO" id="GO:0003677">
    <property type="term" value="F:DNA binding"/>
    <property type="evidence" value="ECO:0007669"/>
    <property type="project" value="UniProtKB-KW"/>
</dbReference>